<dbReference type="PANTHER" id="PTHR11802:SF3">
    <property type="entry name" value="RETINOID-INDUCIBLE SERINE CARBOXYPEPTIDASE"/>
    <property type="match status" value="1"/>
</dbReference>
<dbReference type="InterPro" id="IPR029058">
    <property type="entry name" value="AB_hydrolase_fold"/>
</dbReference>
<dbReference type="InterPro" id="IPR001563">
    <property type="entry name" value="Peptidase_S10"/>
</dbReference>
<dbReference type="GO" id="GO:0004185">
    <property type="term" value="F:serine-type carboxypeptidase activity"/>
    <property type="evidence" value="ECO:0007669"/>
    <property type="project" value="UniProtKB-UniRule"/>
</dbReference>
<dbReference type="EMBL" id="GL438137">
    <property type="protein sequence ID" value="EFN69496.1"/>
    <property type="molecule type" value="Genomic_DNA"/>
</dbReference>
<keyword evidence="3 7" id="KW-0645">Protease</keyword>
<name>E2AAP6_CAMFO</name>
<dbReference type="OMA" id="TVNWIDK"/>
<dbReference type="EC" id="3.4.16.-" evidence="7"/>
<dbReference type="PANTHER" id="PTHR11802">
    <property type="entry name" value="SERINE PROTEASE FAMILY S10 SERINE CARBOXYPEPTIDASE"/>
    <property type="match status" value="1"/>
</dbReference>
<dbReference type="STRING" id="104421.E2AAP6"/>
<evidence type="ECO:0000313" key="8">
    <source>
        <dbReference type="EMBL" id="EFN69496.1"/>
    </source>
</evidence>
<reference evidence="8 9" key="1">
    <citation type="journal article" date="2010" name="Science">
        <title>Genomic comparison of the ants Camponotus floridanus and Harpegnathos saltator.</title>
        <authorList>
            <person name="Bonasio R."/>
            <person name="Zhang G."/>
            <person name="Ye C."/>
            <person name="Mutti N.S."/>
            <person name="Fang X."/>
            <person name="Qin N."/>
            <person name="Donahue G."/>
            <person name="Yang P."/>
            <person name="Li Q."/>
            <person name="Li C."/>
            <person name="Zhang P."/>
            <person name="Huang Z."/>
            <person name="Berger S.L."/>
            <person name="Reinberg D."/>
            <person name="Wang J."/>
            <person name="Liebig J."/>
        </authorList>
    </citation>
    <scope>NUCLEOTIDE SEQUENCE [LARGE SCALE GENOMIC DNA]</scope>
    <source>
        <strain evidence="9">C129</strain>
    </source>
</reference>
<keyword evidence="4" id="KW-0732">Signal</keyword>
<keyword evidence="9" id="KW-1185">Reference proteome</keyword>
<accession>E2AAP6</accession>
<gene>
    <name evidence="8" type="ORF">EAG_11553</name>
</gene>
<dbReference type="Gene3D" id="3.40.50.1820">
    <property type="entry name" value="alpha/beta hydrolase"/>
    <property type="match status" value="2"/>
</dbReference>
<evidence type="ECO:0000256" key="5">
    <source>
        <dbReference type="ARBA" id="ARBA00022801"/>
    </source>
</evidence>
<dbReference type="PROSITE" id="PS00131">
    <property type="entry name" value="CARBOXYPEPT_SER_SER"/>
    <property type="match status" value="1"/>
</dbReference>
<evidence type="ECO:0000256" key="4">
    <source>
        <dbReference type="ARBA" id="ARBA00022729"/>
    </source>
</evidence>
<dbReference type="FunCoup" id="E2AAP6">
    <property type="interactions" value="202"/>
</dbReference>
<organism evidence="9">
    <name type="scientific">Camponotus floridanus</name>
    <name type="common">Florida carpenter ant</name>
    <dbReference type="NCBI Taxonomy" id="104421"/>
    <lineage>
        <taxon>Eukaryota</taxon>
        <taxon>Metazoa</taxon>
        <taxon>Ecdysozoa</taxon>
        <taxon>Arthropoda</taxon>
        <taxon>Hexapoda</taxon>
        <taxon>Insecta</taxon>
        <taxon>Pterygota</taxon>
        <taxon>Neoptera</taxon>
        <taxon>Endopterygota</taxon>
        <taxon>Hymenoptera</taxon>
        <taxon>Apocrita</taxon>
        <taxon>Aculeata</taxon>
        <taxon>Formicoidea</taxon>
        <taxon>Formicidae</taxon>
        <taxon>Formicinae</taxon>
        <taxon>Camponotus</taxon>
    </lineage>
</organism>
<sequence length="344" mass="39391">MFWWLYYTTADVKSYYEKPLIIWLQGGPGGSSTSYGNFEELGPLDIDLYPRNYTWVKNYNVLFIDNPVGTGFSKAENISGFVKTNAQIANDLLECIRGFYKELPKFKPVPTYITTESYGGKMGAEFALVWNRAQNAGIIESNLKGVALGDAWISPIDSVMTWAPYLLNMGVIDKEDFKEIEADTKVLKEKIETDPIFRYFIQVGTQSLYDLMNGPVKEALGLNITHIIQSGKVYDFLREDFMKPVTNIVEQLLNETNLNVFVYNGQLDLIVDTPGTLRWIEKLKWKHIDTWKTSKRHPLISQDIIEGYFKAYHNLRVYWVNRAGHMVPADNPAAMEVILQHLTT</sequence>
<keyword evidence="6" id="KW-0325">Glycoprotein</keyword>
<keyword evidence="5 7" id="KW-0378">Hydrolase</keyword>
<keyword evidence="2 7" id="KW-0121">Carboxypeptidase</keyword>
<comment type="similarity">
    <text evidence="1 7">Belongs to the peptidase S10 family.</text>
</comment>
<evidence type="ECO:0000256" key="3">
    <source>
        <dbReference type="ARBA" id="ARBA00022670"/>
    </source>
</evidence>
<proteinExistence type="inferred from homology"/>
<evidence type="ECO:0000256" key="1">
    <source>
        <dbReference type="ARBA" id="ARBA00009431"/>
    </source>
</evidence>
<dbReference type="Pfam" id="PF00450">
    <property type="entry name" value="Peptidase_S10"/>
    <property type="match status" value="2"/>
</dbReference>
<dbReference type="GO" id="GO:0006508">
    <property type="term" value="P:proteolysis"/>
    <property type="evidence" value="ECO:0007669"/>
    <property type="project" value="UniProtKB-KW"/>
</dbReference>
<dbReference type="OrthoDB" id="443318at2759"/>
<dbReference type="PRINTS" id="PR00724">
    <property type="entry name" value="CRBOXYPTASEC"/>
</dbReference>
<evidence type="ECO:0000256" key="2">
    <source>
        <dbReference type="ARBA" id="ARBA00022645"/>
    </source>
</evidence>
<evidence type="ECO:0000256" key="7">
    <source>
        <dbReference type="RuleBase" id="RU361156"/>
    </source>
</evidence>
<dbReference type="Proteomes" id="UP000000311">
    <property type="component" value="Unassembled WGS sequence"/>
</dbReference>
<evidence type="ECO:0000256" key="6">
    <source>
        <dbReference type="ARBA" id="ARBA00023180"/>
    </source>
</evidence>
<dbReference type="SUPFAM" id="SSF53474">
    <property type="entry name" value="alpha/beta-Hydrolases"/>
    <property type="match status" value="1"/>
</dbReference>
<dbReference type="AlphaFoldDB" id="E2AAP6"/>
<protein>
    <recommendedName>
        <fullName evidence="7">Carboxypeptidase</fullName>
        <ecNumber evidence="7">3.4.16.-</ecNumber>
    </recommendedName>
</protein>
<evidence type="ECO:0000313" key="9">
    <source>
        <dbReference type="Proteomes" id="UP000000311"/>
    </source>
</evidence>
<dbReference type="InParanoid" id="E2AAP6"/>
<dbReference type="InterPro" id="IPR018202">
    <property type="entry name" value="Ser_caboxypep_ser_AS"/>
</dbReference>